<accession>A0A6I2L503</accession>
<dbReference type="RefSeq" id="WP_154381689.1">
    <property type="nucleotide sequence ID" value="NZ_WKJK01000016.1"/>
</dbReference>
<evidence type="ECO:0000259" key="1">
    <source>
        <dbReference type="PROSITE" id="PS51819"/>
    </source>
</evidence>
<feature type="domain" description="VOC" evidence="1">
    <location>
        <begin position="4"/>
        <end position="113"/>
    </location>
</feature>
<reference evidence="2 3" key="1">
    <citation type="submission" date="2019-11" db="EMBL/GenBank/DDBJ databases">
        <title>Novel species isolated from a subtropical stream in China.</title>
        <authorList>
            <person name="Lu H."/>
        </authorList>
    </citation>
    <scope>NUCLEOTIDE SEQUENCE [LARGE SCALE GENOMIC DNA]</scope>
    <source>
        <strain evidence="2 3">FT80W</strain>
    </source>
</reference>
<dbReference type="InterPro" id="IPR037523">
    <property type="entry name" value="VOC_core"/>
</dbReference>
<dbReference type="Gene3D" id="3.10.180.10">
    <property type="entry name" value="2,3-Dihydroxybiphenyl 1,2-Dioxygenase, domain 1"/>
    <property type="match status" value="1"/>
</dbReference>
<dbReference type="InterPro" id="IPR004360">
    <property type="entry name" value="Glyas_Fos-R_dOase_dom"/>
</dbReference>
<evidence type="ECO:0000313" key="2">
    <source>
        <dbReference type="EMBL" id="MRW93365.1"/>
    </source>
</evidence>
<comment type="caution">
    <text evidence="2">The sequence shown here is derived from an EMBL/GenBank/DDBJ whole genome shotgun (WGS) entry which is preliminary data.</text>
</comment>
<dbReference type="PROSITE" id="PS51819">
    <property type="entry name" value="VOC"/>
    <property type="match status" value="1"/>
</dbReference>
<dbReference type="AlphaFoldDB" id="A0A6I2L503"/>
<protein>
    <submittedName>
        <fullName evidence="2">VOC family protein</fullName>
    </submittedName>
</protein>
<dbReference type="EMBL" id="WKJK01000016">
    <property type="protein sequence ID" value="MRW93365.1"/>
    <property type="molecule type" value="Genomic_DNA"/>
</dbReference>
<dbReference type="InterPro" id="IPR029068">
    <property type="entry name" value="Glyas_Bleomycin-R_OHBP_Dase"/>
</dbReference>
<gene>
    <name evidence="2" type="ORF">GJ699_25580</name>
</gene>
<sequence length="122" mass="13407">MIQGLRTVIYPVKDLAAAKDWYVKVFQTEPYFDQPFYVGFNIGGFELGLLPDGATPGKAGSLAYWGVEDIEAEVKRITALGATIHGDIQDVGEGIQTVELADPFGNLLCLIYNQHFDVKAVR</sequence>
<name>A0A6I2L503_9BURK</name>
<evidence type="ECO:0000313" key="3">
    <source>
        <dbReference type="Proteomes" id="UP000433309"/>
    </source>
</evidence>
<dbReference type="Pfam" id="PF00903">
    <property type="entry name" value="Glyoxalase"/>
    <property type="match status" value="1"/>
</dbReference>
<organism evidence="2 3">
    <name type="scientific">Duganella guangzhouensis</name>
    <dbReference type="NCBI Taxonomy" id="2666084"/>
    <lineage>
        <taxon>Bacteria</taxon>
        <taxon>Pseudomonadati</taxon>
        <taxon>Pseudomonadota</taxon>
        <taxon>Betaproteobacteria</taxon>
        <taxon>Burkholderiales</taxon>
        <taxon>Oxalobacteraceae</taxon>
        <taxon>Telluria group</taxon>
        <taxon>Duganella</taxon>
    </lineage>
</organism>
<dbReference type="SUPFAM" id="SSF54593">
    <property type="entry name" value="Glyoxalase/Bleomycin resistance protein/Dihydroxybiphenyl dioxygenase"/>
    <property type="match status" value="1"/>
</dbReference>
<proteinExistence type="predicted"/>
<keyword evidence="3" id="KW-1185">Reference proteome</keyword>
<dbReference type="Proteomes" id="UP000433309">
    <property type="component" value="Unassembled WGS sequence"/>
</dbReference>